<evidence type="ECO:0000313" key="3">
    <source>
        <dbReference type="Proteomes" id="UP000199612"/>
    </source>
</evidence>
<evidence type="ECO:0000313" key="2">
    <source>
        <dbReference type="EMBL" id="SFC15072.1"/>
    </source>
</evidence>
<gene>
    <name evidence="2" type="ORF">SAMN04488102_103229</name>
</gene>
<sequence>MNKRKLIVLFMAALTLGACTTEDDPGETEGLDPIEEEAAIEDEPNEAIITEEDLAPVSDEELEQAELVENLDEYEEFAEQDGFDPNDYDAYLVSEGTRRVFVFMEGDVQIFKTIYVEEDNSLEIIDVANEQVIQNSPI</sequence>
<dbReference type="RefSeq" id="WP_091529087.1">
    <property type="nucleotide sequence ID" value="NZ_FOLT01000003.1"/>
</dbReference>
<dbReference type="OrthoDB" id="2168541at2"/>
<dbReference type="PROSITE" id="PS51257">
    <property type="entry name" value="PROKAR_LIPOPROTEIN"/>
    <property type="match status" value="1"/>
</dbReference>
<reference evidence="3" key="1">
    <citation type="submission" date="2016-10" db="EMBL/GenBank/DDBJ databases">
        <authorList>
            <person name="Varghese N."/>
            <person name="Submissions S."/>
        </authorList>
    </citation>
    <scope>NUCLEOTIDE SEQUENCE [LARGE SCALE GENOMIC DNA]</scope>
    <source>
        <strain evidence="3">DSM 23664</strain>
    </source>
</reference>
<feature type="chain" id="PRO_5038902355" evidence="1">
    <location>
        <begin position="21"/>
        <end position="138"/>
    </location>
</feature>
<proteinExistence type="predicted"/>
<dbReference type="Proteomes" id="UP000199612">
    <property type="component" value="Unassembled WGS sequence"/>
</dbReference>
<keyword evidence="1" id="KW-0732">Signal</keyword>
<name>A0A1I1GUV5_9LACT</name>
<organism evidence="2 3">
    <name type="scientific">Alkalibacterium subtropicum</name>
    <dbReference type="NCBI Taxonomy" id="753702"/>
    <lineage>
        <taxon>Bacteria</taxon>
        <taxon>Bacillati</taxon>
        <taxon>Bacillota</taxon>
        <taxon>Bacilli</taxon>
        <taxon>Lactobacillales</taxon>
        <taxon>Carnobacteriaceae</taxon>
        <taxon>Alkalibacterium</taxon>
    </lineage>
</organism>
<dbReference type="EMBL" id="FOLT01000003">
    <property type="protein sequence ID" value="SFC15072.1"/>
    <property type="molecule type" value="Genomic_DNA"/>
</dbReference>
<keyword evidence="3" id="KW-1185">Reference proteome</keyword>
<accession>A0A1I1GUV5</accession>
<feature type="signal peptide" evidence="1">
    <location>
        <begin position="1"/>
        <end position="20"/>
    </location>
</feature>
<evidence type="ECO:0000256" key="1">
    <source>
        <dbReference type="SAM" id="SignalP"/>
    </source>
</evidence>
<dbReference type="AlphaFoldDB" id="A0A1I1GUV5"/>
<protein>
    <submittedName>
        <fullName evidence="2">Uncharacterized protein</fullName>
    </submittedName>
</protein>